<dbReference type="Proteomes" id="UP000015464">
    <property type="component" value="Unassembled WGS sequence"/>
</dbReference>
<keyword evidence="6" id="KW-1185">Reference proteome</keyword>
<feature type="domain" description="WSC" evidence="4">
    <location>
        <begin position="31"/>
        <end position="119"/>
    </location>
</feature>
<dbReference type="GO" id="GO:0031520">
    <property type="term" value="C:plasma membrane of cell tip"/>
    <property type="evidence" value="ECO:0007669"/>
    <property type="project" value="EnsemblFungi"/>
</dbReference>
<reference evidence="5 6" key="1">
    <citation type="journal article" date="2011" name="Science">
        <title>Comparative functional genomics of the fission yeasts.</title>
        <authorList>
            <person name="Rhind N."/>
            <person name="Chen Z."/>
            <person name="Yassour M."/>
            <person name="Thompson D.A."/>
            <person name="Haas B.J."/>
            <person name="Habib N."/>
            <person name="Wapinski I."/>
            <person name="Roy S."/>
            <person name="Lin M.F."/>
            <person name="Heiman D.I."/>
            <person name="Young S.K."/>
            <person name="Furuya K."/>
            <person name="Guo Y."/>
            <person name="Pidoux A."/>
            <person name="Chen H.M."/>
            <person name="Robbertse B."/>
            <person name="Goldberg J.M."/>
            <person name="Aoki K."/>
            <person name="Bayne E.H."/>
            <person name="Berlin A.M."/>
            <person name="Desjardins C.A."/>
            <person name="Dobbs E."/>
            <person name="Dukaj L."/>
            <person name="Fan L."/>
            <person name="FitzGerald M.G."/>
            <person name="French C."/>
            <person name="Gujja S."/>
            <person name="Hansen K."/>
            <person name="Keifenheim D."/>
            <person name="Levin J.Z."/>
            <person name="Mosher R.A."/>
            <person name="Mueller C.A."/>
            <person name="Pfiffner J."/>
            <person name="Priest M."/>
            <person name="Russ C."/>
            <person name="Smialowska A."/>
            <person name="Swoboda P."/>
            <person name="Sykes S.M."/>
            <person name="Vaughn M."/>
            <person name="Vengrova S."/>
            <person name="Yoder R."/>
            <person name="Zeng Q."/>
            <person name="Allshire R."/>
            <person name="Baulcombe D."/>
            <person name="Birren B.W."/>
            <person name="Brown W."/>
            <person name="Ekwall K."/>
            <person name="Kellis M."/>
            <person name="Leatherwood J."/>
            <person name="Levin H."/>
            <person name="Margalit H."/>
            <person name="Martienssen R."/>
            <person name="Nieduszynski C.A."/>
            <person name="Spatafora J.W."/>
            <person name="Friedman N."/>
            <person name="Dalgaard J.Z."/>
            <person name="Baumann P."/>
            <person name="Niki H."/>
            <person name="Regev A."/>
            <person name="Nusbaum C."/>
        </authorList>
    </citation>
    <scope>NUCLEOTIDE SEQUENCE [LARGE SCALE GENOMIC DNA]</scope>
    <source>
        <strain evidence="6">OY26 / ATCC MYA-4695 / CBS 11777 / NBRC 106824 / NRRL Y48691</strain>
    </source>
</reference>
<dbReference type="AlphaFoldDB" id="S9VT41"/>
<keyword evidence="2" id="KW-0472">Membrane</keyword>
<proteinExistence type="predicted"/>
<dbReference type="GeneID" id="25038662"/>
<protein>
    <submittedName>
        <fullName evidence="5">Transmembrane receptor Wsc1</fullName>
    </submittedName>
</protein>
<keyword evidence="3" id="KW-0732">Signal</keyword>
<organism evidence="5 6">
    <name type="scientific">Schizosaccharomyces cryophilus (strain OY26 / ATCC MYA-4695 / CBS 11777 / NBRC 106824 / NRRL Y48691)</name>
    <name type="common">Fission yeast</name>
    <dbReference type="NCBI Taxonomy" id="653667"/>
    <lineage>
        <taxon>Eukaryota</taxon>
        <taxon>Fungi</taxon>
        <taxon>Dikarya</taxon>
        <taxon>Ascomycota</taxon>
        <taxon>Taphrinomycotina</taxon>
        <taxon>Schizosaccharomycetes</taxon>
        <taxon>Schizosaccharomycetales</taxon>
        <taxon>Schizosaccharomycetaceae</taxon>
        <taxon>Schizosaccharomyces</taxon>
    </lineage>
</organism>
<feature type="compositionally biased region" description="Low complexity" evidence="1">
    <location>
        <begin position="126"/>
        <end position="220"/>
    </location>
</feature>
<dbReference type="OMA" id="MTSIGCF"/>
<dbReference type="STRING" id="653667.S9VT41"/>
<keyword evidence="2" id="KW-1133">Transmembrane helix</keyword>
<feature type="chain" id="PRO_5004559247" evidence="3">
    <location>
        <begin position="30"/>
        <end position="316"/>
    </location>
</feature>
<dbReference type="Pfam" id="PF01822">
    <property type="entry name" value="WSC"/>
    <property type="match status" value="1"/>
</dbReference>
<dbReference type="EMBL" id="KE546996">
    <property type="protein sequence ID" value="EPY49300.1"/>
    <property type="molecule type" value="Genomic_DNA"/>
</dbReference>
<name>S9VT41_SCHCR</name>
<accession>S9VT41</accession>
<dbReference type="PANTHER" id="PTHR16861">
    <property type="entry name" value="GLYCOPROTEIN 38"/>
    <property type="match status" value="1"/>
</dbReference>
<dbReference type="InterPro" id="IPR002889">
    <property type="entry name" value="WSC_carb-bd"/>
</dbReference>
<evidence type="ECO:0000313" key="5">
    <source>
        <dbReference type="EMBL" id="EPY49300.1"/>
    </source>
</evidence>
<evidence type="ECO:0000256" key="3">
    <source>
        <dbReference type="SAM" id="SignalP"/>
    </source>
</evidence>
<evidence type="ECO:0000313" key="6">
    <source>
        <dbReference type="Proteomes" id="UP000015464"/>
    </source>
</evidence>
<evidence type="ECO:0000256" key="1">
    <source>
        <dbReference type="SAM" id="MobiDB-lite"/>
    </source>
</evidence>
<dbReference type="HOGENOM" id="CLU_024893_0_1_1"/>
<keyword evidence="2 5" id="KW-0812">Transmembrane</keyword>
<dbReference type="SMART" id="SM00321">
    <property type="entry name" value="WSC"/>
    <property type="match status" value="1"/>
</dbReference>
<evidence type="ECO:0000256" key="2">
    <source>
        <dbReference type="SAM" id="Phobius"/>
    </source>
</evidence>
<dbReference type="eggNOG" id="KOG4157">
    <property type="taxonomic scope" value="Eukaryota"/>
</dbReference>
<sequence length="316" mass="33992">MKFFYYPSFSVWFLQILIFFHLGSHHAYANLNSPFGCYQVDESLSEKGTHKWLTPQYCYDNICKDDPDISFVAVRGVSCYCGNTLTAKKVDSSNCNTVCPGWDEFKCGGDLYWSVYLTGNGILHTSSSTTSSQTSSSKASSSSSFTTASSSSSNPTSSSKPTSSSQHLTSSSHSASKISSSSSNSPTPTTFSSSLVKTVTPSASSSSSSPSPSPSSTAPPKNSQASKSSNSLNAGAIVGIVIGCVAFAVVIALCVCLFFWYRKFKAKMNAKDDITFPSYKSELDSRLDPGMLNNRNSSESLADSQDYSRRILRVMN</sequence>
<dbReference type="RefSeq" id="XP_013025879.1">
    <property type="nucleotide sequence ID" value="XM_013170425.1"/>
</dbReference>
<keyword evidence="5" id="KW-0675">Receptor</keyword>
<dbReference type="PANTHER" id="PTHR16861:SF9">
    <property type="entry name" value="CELL WALL INTEGRITY AND STRESS RESPONSE COMPONENT 1"/>
    <property type="match status" value="1"/>
</dbReference>
<gene>
    <name evidence="5" type="ORF">SPOG_04349</name>
</gene>
<feature type="signal peptide" evidence="3">
    <location>
        <begin position="1"/>
        <end position="29"/>
    </location>
</feature>
<feature type="transmembrane region" description="Helical" evidence="2">
    <location>
        <begin position="236"/>
        <end position="261"/>
    </location>
</feature>
<feature type="region of interest" description="Disordered" evidence="1">
    <location>
        <begin position="126"/>
        <end position="229"/>
    </location>
</feature>
<evidence type="ECO:0000259" key="4">
    <source>
        <dbReference type="PROSITE" id="PS51212"/>
    </source>
</evidence>
<dbReference type="OrthoDB" id="2019572at2759"/>
<dbReference type="PROSITE" id="PS51212">
    <property type="entry name" value="WSC"/>
    <property type="match status" value="1"/>
</dbReference>